<dbReference type="EMBL" id="CP042997">
    <property type="protein sequence ID" value="QEH32227.1"/>
    <property type="molecule type" value="Genomic_DNA"/>
</dbReference>
<organism evidence="2 3">
    <name type="scientific">Aquisphaera giovannonii</name>
    <dbReference type="NCBI Taxonomy" id="406548"/>
    <lineage>
        <taxon>Bacteria</taxon>
        <taxon>Pseudomonadati</taxon>
        <taxon>Planctomycetota</taxon>
        <taxon>Planctomycetia</taxon>
        <taxon>Isosphaerales</taxon>
        <taxon>Isosphaeraceae</taxon>
        <taxon>Aquisphaera</taxon>
    </lineage>
</organism>
<keyword evidence="1 2" id="KW-0378">Hydrolase</keyword>
<dbReference type="PANTHER" id="PTHR43316">
    <property type="entry name" value="HYDROLASE, HALOACID DELAHOGENASE-RELATED"/>
    <property type="match status" value="1"/>
</dbReference>
<dbReference type="EC" id="3.8.1.2" evidence="2"/>
<accession>A0A5B9VWA2</accession>
<dbReference type="InterPro" id="IPR051540">
    <property type="entry name" value="S-2-haloacid_dehalogenase"/>
</dbReference>
<dbReference type="InterPro" id="IPR006328">
    <property type="entry name" value="2-HAD"/>
</dbReference>
<dbReference type="PANTHER" id="PTHR43316:SF3">
    <property type="entry name" value="HALOACID DEHALOGENASE, TYPE II (AFU_ORTHOLOGUE AFUA_2G07750)-RELATED"/>
    <property type="match status" value="1"/>
</dbReference>
<dbReference type="Pfam" id="PF00702">
    <property type="entry name" value="Hydrolase"/>
    <property type="match status" value="1"/>
</dbReference>
<dbReference type="Gene3D" id="3.40.50.1000">
    <property type="entry name" value="HAD superfamily/HAD-like"/>
    <property type="match status" value="1"/>
</dbReference>
<dbReference type="Proteomes" id="UP000324233">
    <property type="component" value="Chromosome"/>
</dbReference>
<dbReference type="PRINTS" id="PR00413">
    <property type="entry name" value="HADHALOGNASE"/>
</dbReference>
<dbReference type="SUPFAM" id="SSF56784">
    <property type="entry name" value="HAD-like"/>
    <property type="match status" value="1"/>
</dbReference>
<dbReference type="NCBIfam" id="TIGR01493">
    <property type="entry name" value="HAD-SF-IA-v2"/>
    <property type="match status" value="1"/>
</dbReference>
<dbReference type="AlphaFoldDB" id="A0A5B9VWA2"/>
<reference evidence="2 3" key="1">
    <citation type="submission" date="2019-08" db="EMBL/GenBank/DDBJ databases">
        <title>Deep-cultivation of Planctomycetes and their phenomic and genomic characterization uncovers novel biology.</title>
        <authorList>
            <person name="Wiegand S."/>
            <person name="Jogler M."/>
            <person name="Boedeker C."/>
            <person name="Pinto D."/>
            <person name="Vollmers J."/>
            <person name="Rivas-Marin E."/>
            <person name="Kohn T."/>
            <person name="Peeters S.H."/>
            <person name="Heuer A."/>
            <person name="Rast P."/>
            <person name="Oberbeckmann S."/>
            <person name="Bunk B."/>
            <person name="Jeske O."/>
            <person name="Meyerdierks A."/>
            <person name="Storesund J.E."/>
            <person name="Kallscheuer N."/>
            <person name="Luecker S."/>
            <person name="Lage O.M."/>
            <person name="Pohl T."/>
            <person name="Merkel B.J."/>
            <person name="Hornburger P."/>
            <person name="Mueller R.-W."/>
            <person name="Bruemmer F."/>
            <person name="Labrenz M."/>
            <person name="Spormann A.M."/>
            <person name="Op den Camp H."/>
            <person name="Overmann J."/>
            <person name="Amann R."/>
            <person name="Jetten M.S.M."/>
            <person name="Mascher T."/>
            <person name="Medema M.H."/>
            <person name="Devos D.P."/>
            <person name="Kaster A.-K."/>
            <person name="Ovreas L."/>
            <person name="Rohde M."/>
            <person name="Galperin M.Y."/>
            <person name="Jogler C."/>
        </authorList>
    </citation>
    <scope>NUCLEOTIDE SEQUENCE [LARGE SCALE GENOMIC DNA]</scope>
    <source>
        <strain evidence="2 3">OJF2</strain>
    </source>
</reference>
<dbReference type="SFLD" id="SFLDS00003">
    <property type="entry name" value="Haloacid_Dehalogenase"/>
    <property type="match status" value="1"/>
</dbReference>
<dbReference type="OrthoDB" id="264363at2"/>
<evidence type="ECO:0000313" key="3">
    <source>
        <dbReference type="Proteomes" id="UP000324233"/>
    </source>
</evidence>
<evidence type="ECO:0000313" key="2">
    <source>
        <dbReference type="EMBL" id="QEH32227.1"/>
    </source>
</evidence>
<evidence type="ECO:0000256" key="1">
    <source>
        <dbReference type="ARBA" id="ARBA00022801"/>
    </source>
</evidence>
<dbReference type="NCBIfam" id="TIGR01428">
    <property type="entry name" value="HAD_type_II"/>
    <property type="match status" value="1"/>
</dbReference>
<gene>
    <name evidence="2" type="primary">hdl IVa_1</name>
    <name evidence="2" type="ORF">OJF2_06960</name>
</gene>
<dbReference type="RefSeq" id="WP_148591254.1">
    <property type="nucleotide sequence ID" value="NZ_CP042997.1"/>
</dbReference>
<dbReference type="Gene3D" id="1.10.150.750">
    <property type="match status" value="1"/>
</dbReference>
<dbReference type="SFLD" id="SFLDG01129">
    <property type="entry name" value="C1.5:_HAD__Beta-PGM__Phosphata"/>
    <property type="match status" value="1"/>
</dbReference>
<sequence>MQHGDIRALTFDVFGTTVDWRGTIIREGERLGAAKGIQVDWTAVADRWARKYAEARNRQGPWLPLDQILRRAGGEVLEEFRIKGLTPAEHESWSGLWSRLDPWPDTLPGLERLRSRYLLACLSNANTALSIALARHANLPWDQVLGPETVRAYKPSPRVYCMALRRLGLEGEEVMMVAAHLFDLEGAKALGFRTAFVRRAGEDAGDPTKAPYVDLIAEDLQDLARQLSR</sequence>
<proteinExistence type="predicted"/>
<dbReference type="KEGG" id="agv:OJF2_06960"/>
<name>A0A5B9VWA2_9BACT</name>
<dbReference type="InterPro" id="IPR036412">
    <property type="entry name" value="HAD-like_sf"/>
</dbReference>
<keyword evidence="3" id="KW-1185">Reference proteome</keyword>
<protein>
    <submittedName>
        <fullName evidence="2">(S)-2-haloacid dehalogenase 4A</fullName>
        <ecNumber evidence="2">3.8.1.2</ecNumber>
    </submittedName>
</protein>
<dbReference type="GO" id="GO:0018784">
    <property type="term" value="F:(S)-2-haloacid dehalogenase activity"/>
    <property type="evidence" value="ECO:0007669"/>
    <property type="project" value="UniProtKB-EC"/>
</dbReference>
<dbReference type="InterPro" id="IPR006439">
    <property type="entry name" value="HAD-SF_hydro_IA"/>
</dbReference>
<dbReference type="InterPro" id="IPR023214">
    <property type="entry name" value="HAD_sf"/>
</dbReference>
<dbReference type="CDD" id="cd02588">
    <property type="entry name" value="HAD_L2-DEX"/>
    <property type="match status" value="1"/>
</dbReference>